<dbReference type="InterPro" id="IPR022085">
    <property type="entry name" value="OpdG"/>
</dbReference>
<dbReference type="PANTHER" id="PTHR38797">
    <property type="entry name" value="NUCLEAR PORE COMPLEX PROTEIN NUP85-RELATED"/>
    <property type="match status" value="1"/>
</dbReference>
<dbReference type="EMBL" id="FJUY01000014">
    <property type="protein sequence ID" value="CZT22747.1"/>
    <property type="molecule type" value="Genomic_DNA"/>
</dbReference>
<accession>A0A2D3UXJ5</accession>
<keyword evidence="2" id="KW-1185">Reference proteome</keyword>
<dbReference type="AlphaFoldDB" id="A0A2D3UXJ5"/>
<dbReference type="OrthoDB" id="3350591at2759"/>
<gene>
    <name evidence="1" type="ORF">RCC_08452</name>
</gene>
<dbReference type="RefSeq" id="XP_023629471.1">
    <property type="nucleotide sequence ID" value="XM_023773703.1"/>
</dbReference>
<dbReference type="InterPro" id="IPR053204">
    <property type="entry name" value="Oxopyrrolidines_Biosynth-assoc"/>
</dbReference>
<dbReference type="GeneID" id="35603547"/>
<organism evidence="1 2">
    <name type="scientific">Ramularia collo-cygni</name>
    <dbReference type="NCBI Taxonomy" id="112498"/>
    <lineage>
        <taxon>Eukaryota</taxon>
        <taxon>Fungi</taxon>
        <taxon>Dikarya</taxon>
        <taxon>Ascomycota</taxon>
        <taxon>Pezizomycotina</taxon>
        <taxon>Dothideomycetes</taxon>
        <taxon>Dothideomycetidae</taxon>
        <taxon>Mycosphaerellales</taxon>
        <taxon>Mycosphaerellaceae</taxon>
        <taxon>Ramularia</taxon>
    </lineage>
</organism>
<evidence type="ECO:0000313" key="1">
    <source>
        <dbReference type="EMBL" id="CZT22747.1"/>
    </source>
</evidence>
<protein>
    <submittedName>
        <fullName evidence="1">Uncharacterized protein</fullName>
    </submittedName>
</protein>
<sequence length="325" mass="35926">MIFDDAAPFNTELFSSLLDDLKSLRDTRTVDTHKKIIDILIKSLVDVDQTDGRRAKKSAQKAAIAIIHLDPQDEGYQNVAALQDDFWHLMLDIGAQVPSAKNEERRFLFYVMQCIGMPGTGDKYTELTQDDSAASWRKSLASLGPVVRDSLTDPTFKADEQRSYTLNQWVNLNSFVAAIVRVGLIPGIPFAIWSLRHALETEHPSGPDADAAVAVASDWMNKCASPLLAKALLANEHPIGDGEKQILAAGELFQGDPGLSLERWCFWRRRFGVLRGNVSSSAGQEIDNALGAMNYVESEAYVARSSVVGVDAFFSRCYHLCGPYR</sequence>
<dbReference type="Pfam" id="PF12311">
    <property type="entry name" value="DUF3632"/>
    <property type="match status" value="1"/>
</dbReference>
<dbReference type="Proteomes" id="UP000225277">
    <property type="component" value="Unassembled WGS sequence"/>
</dbReference>
<name>A0A2D3UXJ5_9PEZI</name>
<reference evidence="1 2" key="1">
    <citation type="submission" date="2016-03" db="EMBL/GenBank/DDBJ databases">
        <authorList>
            <person name="Ploux O."/>
        </authorList>
    </citation>
    <scope>NUCLEOTIDE SEQUENCE [LARGE SCALE GENOMIC DNA]</scope>
    <source>
        <strain evidence="1 2">URUG2</strain>
    </source>
</reference>
<dbReference type="STRING" id="112498.A0A2D3UXJ5"/>
<dbReference type="PANTHER" id="PTHR38797:SF4">
    <property type="entry name" value="NUCLEAR PORE COMPLEX PROTEIN NUP85"/>
    <property type="match status" value="1"/>
</dbReference>
<proteinExistence type="predicted"/>
<evidence type="ECO:0000313" key="2">
    <source>
        <dbReference type="Proteomes" id="UP000225277"/>
    </source>
</evidence>